<dbReference type="InterPro" id="IPR009057">
    <property type="entry name" value="Homeodomain-like_sf"/>
</dbReference>
<dbReference type="PANTHER" id="PTHR32071:SF77">
    <property type="entry name" value="TRANSCRIPTIONAL REGULATORY PROTEIN"/>
    <property type="match status" value="1"/>
</dbReference>
<dbReference type="OrthoDB" id="9763792at2"/>
<dbReference type="InterPro" id="IPR027417">
    <property type="entry name" value="P-loop_NTPase"/>
</dbReference>
<dbReference type="Pfam" id="PF25601">
    <property type="entry name" value="AAA_lid_14"/>
    <property type="match status" value="1"/>
</dbReference>
<dbReference type="GO" id="GO:0043565">
    <property type="term" value="F:sequence-specific DNA binding"/>
    <property type="evidence" value="ECO:0007669"/>
    <property type="project" value="InterPro"/>
</dbReference>
<keyword evidence="4" id="KW-0238">DNA-binding</keyword>
<dbReference type="Gene3D" id="3.30.450.20">
    <property type="entry name" value="PAS domain"/>
    <property type="match status" value="1"/>
</dbReference>
<sequence length="477" mass="52376">MPDDLFRKILDGLPLGIYLCDTQGEILYMNDVYAEIIGAAKDDLVNRNIVNVLPKTRALSVMQSGNEEIGDLCVIGEGEGKKTTIVNRLPLRDDDGMIVGMVSLCLFRNPTELKALTERVEQLDSRVSFYRRRMQSALSVRYTLDNILGESKPLLFAKNRLRNYAQTSFPVLIQGPTGTGKELFANALHATSPREDGPFVSINCAAVPIELFESELFGYAGGAFSGASKDGKVGLIELADKGTLFLDEIGDMPLAAQAKLLRVLEEKTVYRVGSSKARPVDFRLVAATNRDLLQIVQQGTFREDLYYRISALPLQVPSLAERASDIPIIADALLARMGKASVQISEDAMHLLVAYEWPGNIRELRNALVRATSVSEGQTIRVQDLPPTLQTFCKPQTDGGIGDAGRLQADRDQAPGVQQASGRPVSLYEAGVETEVACILKALEINSGNMVRTAKYLNISRATLYEKCKKYGVRRSK</sequence>
<dbReference type="SMART" id="SM00091">
    <property type="entry name" value="PAS"/>
    <property type="match status" value="1"/>
</dbReference>
<feature type="domain" description="PAS" evidence="7">
    <location>
        <begin position="2"/>
        <end position="50"/>
    </location>
</feature>
<accession>A0A6P1ZLY9</accession>
<evidence type="ECO:0000313" key="9">
    <source>
        <dbReference type="Proteomes" id="UP000434052"/>
    </source>
</evidence>
<dbReference type="InterPro" id="IPR035965">
    <property type="entry name" value="PAS-like_dom_sf"/>
</dbReference>
<keyword evidence="2" id="KW-0067">ATP-binding</keyword>
<comment type="caution">
    <text evidence="8">The sequence shown here is derived from an EMBL/GenBank/DDBJ whole genome shotgun (WGS) entry which is preliminary data.</text>
</comment>
<gene>
    <name evidence="8" type="ORF">DQK91_05225</name>
</gene>
<dbReference type="InterPro" id="IPR003593">
    <property type="entry name" value="AAA+_ATPase"/>
</dbReference>
<protein>
    <submittedName>
        <fullName evidence="8">Sigma-54-dependent Fis family transcriptional regulator</fullName>
    </submittedName>
</protein>
<evidence type="ECO:0000256" key="1">
    <source>
        <dbReference type="ARBA" id="ARBA00022741"/>
    </source>
</evidence>
<organism evidence="8 9">
    <name type="scientific">Oceanidesulfovibrio marinus</name>
    <dbReference type="NCBI Taxonomy" id="370038"/>
    <lineage>
        <taxon>Bacteria</taxon>
        <taxon>Pseudomonadati</taxon>
        <taxon>Thermodesulfobacteriota</taxon>
        <taxon>Desulfovibrionia</taxon>
        <taxon>Desulfovibrionales</taxon>
        <taxon>Desulfovibrionaceae</taxon>
        <taxon>Oceanidesulfovibrio</taxon>
    </lineage>
</organism>
<dbReference type="GO" id="GO:0006355">
    <property type="term" value="P:regulation of DNA-templated transcription"/>
    <property type="evidence" value="ECO:0007669"/>
    <property type="project" value="InterPro"/>
</dbReference>
<evidence type="ECO:0000256" key="2">
    <source>
        <dbReference type="ARBA" id="ARBA00022840"/>
    </source>
</evidence>
<proteinExistence type="predicted"/>
<dbReference type="GO" id="GO:0005524">
    <property type="term" value="F:ATP binding"/>
    <property type="evidence" value="ECO:0007669"/>
    <property type="project" value="UniProtKB-KW"/>
</dbReference>
<dbReference type="AlphaFoldDB" id="A0A6P1ZLY9"/>
<dbReference type="InterPro" id="IPR000014">
    <property type="entry name" value="PAS"/>
</dbReference>
<dbReference type="SUPFAM" id="SSF52540">
    <property type="entry name" value="P-loop containing nucleoside triphosphate hydrolases"/>
    <property type="match status" value="1"/>
</dbReference>
<dbReference type="RefSeq" id="WP_144234380.1">
    <property type="nucleotide sequence ID" value="NZ_QMIF01000002.1"/>
</dbReference>
<evidence type="ECO:0000259" key="7">
    <source>
        <dbReference type="PROSITE" id="PS50112"/>
    </source>
</evidence>
<dbReference type="InterPro" id="IPR025944">
    <property type="entry name" value="Sigma_54_int_dom_CS"/>
</dbReference>
<dbReference type="EMBL" id="QMIF01000002">
    <property type="protein sequence ID" value="TVM36139.1"/>
    <property type="molecule type" value="Genomic_DNA"/>
</dbReference>
<dbReference type="InterPro" id="IPR058031">
    <property type="entry name" value="AAA_lid_NorR"/>
</dbReference>
<dbReference type="InterPro" id="IPR002078">
    <property type="entry name" value="Sigma_54_int"/>
</dbReference>
<keyword evidence="1" id="KW-0547">Nucleotide-binding</keyword>
<dbReference type="CDD" id="cd00130">
    <property type="entry name" value="PAS"/>
    <property type="match status" value="1"/>
</dbReference>
<dbReference type="Gene3D" id="3.40.50.300">
    <property type="entry name" value="P-loop containing nucleotide triphosphate hydrolases"/>
    <property type="match status" value="1"/>
</dbReference>
<dbReference type="PRINTS" id="PR01590">
    <property type="entry name" value="HTHFIS"/>
</dbReference>
<dbReference type="FunFam" id="3.40.50.300:FF:000006">
    <property type="entry name" value="DNA-binding transcriptional regulator NtrC"/>
    <property type="match status" value="1"/>
</dbReference>
<dbReference type="CDD" id="cd00009">
    <property type="entry name" value="AAA"/>
    <property type="match status" value="1"/>
</dbReference>
<evidence type="ECO:0000256" key="5">
    <source>
        <dbReference type="ARBA" id="ARBA00023163"/>
    </source>
</evidence>
<dbReference type="PANTHER" id="PTHR32071">
    <property type="entry name" value="TRANSCRIPTIONAL REGULATORY PROTEIN"/>
    <property type="match status" value="1"/>
</dbReference>
<dbReference type="InterPro" id="IPR002197">
    <property type="entry name" value="HTH_Fis"/>
</dbReference>
<dbReference type="Pfam" id="PF00989">
    <property type="entry name" value="PAS"/>
    <property type="match status" value="1"/>
</dbReference>
<keyword evidence="5" id="KW-0804">Transcription</keyword>
<evidence type="ECO:0000256" key="3">
    <source>
        <dbReference type="ARBA" id="ARBA00023015"/>
    </source>
</evidence>
<dbReference type="PROSITE" id="PS50112">
    <property type="entry name" value="PAS"/>
    <property type="match status" value="1"/>
</dbReference>
<evidence type="ECO:0000256" key="4">
    <source>
        <dbReference type="ARBA" id="ARBA00023125"/>
    </source>
</evidence>
<dbReference type="PROSITE" id="PS00676">
    <property type="entry name" value="SIGMA54_INTERACT_2"/>
    <property type="match status" value="1"/>
</dbReference>
<dbReference type="InterPro" id="IPR025943">
    <property type="entry name" value="Sigma_54_int_dom_ATP-bd_2"/>
</dbReference>
<dbReference type="SUPFAM" id="SSF55785">
    <property type="entry name" value="PYP-like sensor domain (PAS domain)"/>
    <property type="match status" value="1"/>
</dbReference>
<dbReference type="Proteomes" id="UP000434052">
    <property type="component" value="Unassembled WGS sequence"/>
</dbReference>
<reference evidence="8 9" key="1">
    <citation type="submission" date="2018-06" db="EMBL/GenBank/DDBJ databases">
        <title>Complete genome of Desulfovibrio marinus P48SEP.</title>
        <authorList>
            <person name="Crispim J.S."/>
            <person name="Vidigal P.M.P."/>
            <person name="Silva L.C.F."/>
            <person name="Araujo L.C."/>
            <person name="Laguardia C.N."/>
            <person name="Dias R.S."/>
            <person name="Sousa M.P."/>
            <person name="Paula S.O."/>
            <person name="Silva C."/>
        </authorList>
    </citation>
    <scope>NUCLEOTIDE SEQUENCE [LARGE SCALE GENOMIC DNA]</scope>
    <source>
        <strain evidence="8 9">P48SEP</strain>
    </source>
</reference>
<dbReference type="PROSITE" id="PS50045">
    <property type="entry name" value="SIGMA54_INTERACT_4"/>
    <property type="match status" value="1"/>
</dbReference>
<dbReference type="InterPro" id="IPR013767">
    <property type="entry name" value="PAS_fold"/>
</dbReference>
<name>A0A6P1ZLY9_9BACT</name>
<dbReference type="Gene3D" id="1.10.8.60">
    <property type="match status" value="1"/>
</dbReference>
<dbReference type="Pfam" id="PF02954">
    <property type="entry name" value="HTH_8"/>
    <property type="match status" value="1"/>
</dbReference>
<keyword evidence="3" id="KW-0805">Transcription regulation</keyword>
<evidence type="ECO:0000313" key="8">
    <source>
        <dbReference type="EMBL" id="TVM36139.1"/>
    </source>
</evidence>
<dbReference type="SUPFAM" id="SSF46689">
    <property type="entry name" value="Homeodomain-like"/>
    <property type="match status" value="1"/>
</dbReference>
<feature type="domain" description="Sigma-54 factor interaction" evidence="6">
    <location>
        <begin position="147"/>
        <end position="373"/>
    </location>
</feature>
<dbReference type="Pfam" id="PF00158">
    <property type="entry name" value="Sigma54_activat"/>
    <property type="match status" value="1"/>
</dbReference>
<dbReference type="SMART" id="SM00382">
    <property type="entry name" value="AAA"/>
    <property type="match status" value="1"/>
</dbReference>
<dbReference type="PROSITE" id="PS00688">
    <property type="entry name" value="SIGMA54_INTERACT_3"/>
    <property type="match status" value="1"/>
</dbReference>
<dbReference type="Gene3D" id="1.10.10.60">
    <property type="entry name" value="Homeodomain-like"/>
    <property type="match status" value="1"/>
</dbReference>
<evidence type="ECO:0000259" key="6">
    <source>
        <dbReference type="PROSITE" id="PS50045"/>
    </source>
</evidence>
<dbReference type="NCBIfam" id="TIGR00229">
    <property type="entry name" value="sensory_box"/>
    <property type="match status" value="1"/>
</dbReference>